<keyword evidence="2" id="KW-0808">Transferase</keyword>
<dbReference type="GO" id="GO:0005886">
    <property type="term" value="C:plasma membrane"/>
    <property type="evidence" value="ECO:0000318"/>
    <property type="project" value="GO_Central"/>
</dbReference>
<dbReference type="FunFam" id="2.60.120.430:FF:000003">
    <property type="entry name" value="FERONIA receptor-like kinase"/>
    <property type="match status" value="1"/>
</dbReference>
<keyword evidence="7" id="KW-0732">Signal</keyword>
<dbReference type="InterPro" id="IPR000719">
    <property type="entry name" value="Prot_kinase_dom"/>
</dbReference>
<keyword evidence="4" id="KW-0418">Kinase</keyword>
<dbReference type="PANTHER" id="PTHR27003:SF467">
    <property type="entry name" value="PROTEIN KINASE DOMAIN-CONTAINING PROTEIN"/>
    <property type="match status" value="1"/>
</dbReference>
<reference evidence="9 10" key="1">
    <citation type="journal article" date="2013" name="Proc. Natl. Acad. Sci. U.S.A.">
        <title>Fine-scale variation in meiotic recombination in Mimulus inferred from population shotgun sequencing.</title>
        <authorList>
            <person name="Hellsten U."/>
            <person name="Wright K.M."/>
            <person name="Jenkins J."/>
            <person name="Shu S."/>
            <person name="Yuan Y."/>
            <person name="Wessler S.R."/>
            <person name="Schmutz J."/>
            <person name="Willis J.H."/>
            <person name="Rokhsar D.S."/>
        </authorList>
    </citation>
    <scope>NUCLEOTIDE SEQUENCE [LARGE SCALE GENOMIC DNA]</scope>
    <source>
        <strain evidence="10">cv. DUN x IM62</strain>
    </source>
</reference>
<evidence type="ECO:0000256" key="6">
    <source>
        <dbReference type="PROSITE-ProRule" id="PRU10141"/>
    </source>
</evidence>
<dbReference type="eggNOG" id="KOG1187">
    <property type="taxonomic scope" value="Eukaryota"/>
</dbReference>
<keyword evidence="3 6" id="KW-0547">Nucleotide-binding</keyword>
<dbReference type="CDD" id="cd14066">
    <property type="entry name" value="STKc_IRAK"/>
    <property type="match status" value="1"/>
</dbReference>
<accession>A0A022RMI3</accession>
<gene>
    <name evidence="9" type="ORF">MIMGU_mgv1a022123mg</name>
</gene>
<dbReference type="GO" id="GO:0005524">
    <property type="term" value="F:ATP binding"/>
    <property type="evidence" value="ECO:0007669"/>
    <property type="project" value="UniProtKB-UniRule"/>
</dbReference>
<keyword evidence="1" id="KW-0723">Serine/threonine-protein kinase</keyword>
<dbReference type="SMART" id="SM00220">
    <property type="entry name" value="S_TKc"/>
    <property type="match status" value="1"/>
</dbReference>
<dbReference type="Pfam" id="PF00069">
    <property type="entry name" value="Pkinase"/>
    <property type="match status" value="1"/>
</dbReference>
<evidence type="ECO:0000256" key="4">
    <source>
        <dbReference type="ARBA" id="ARBA00022777"/>
    </source>
</evidence>
<evidence type="ECO:0000256" key="5">
    <source>
        <dbReference type="ARBA" id="ARBA00022840"/>
    </source>
</evidence>
<dbReference type="PROSITE" id="PS50011">
    <property type="entry name" value="PROTEIN_KINASE_DOM"/>
    <property type="match status" value="1"/>
</dbReference>
<dbReference type="GO" id="GO:0004714">
    <property type="term" value="F:transmembrane receptor protein tyrosine kinase activity"/>
    <property type="evidence" value="ECO:0007669"/>
    <property type="project" value="InterPro"/>
</dbReference>
<dbReference type="PROSITE" id="PS00108">
    <property type="entry name" value="PROTEIN_KINASE_ST"/>
    <property type="match status" value="1"/>
</dbReference>
<name>A0A022RMI3_ERYGU</name>
<feature type="chain" id="PRO_5001508209" description="Protein kinase domain-containing protein" evidence="7">
    <location>
        <begin position="25"/>
        <end position="804"/>
    </location>
</feature>
<dbReference type="PROSITE" id="PS00107">
    <property type="entry name" value="PROTEIN_KINASE_ATP"/>
    <property type="match status" value="1"/>
</dbReference>
<dbReference type="GO" id="GO:0004674">
    <property type="term" value="F:protein serine/threonine kinase activity"/>
    <property type="evidence" value="ECO:0007669"/>
    <property type="project" value="UniProtKB-KW"/>
</dbReference>
<evidence type="ECO:0000256" key="1">
    <source>
        <dbReference type="ARBA" id="ARBA00022527"/>
    </source>
</evidence>
<dbReference type="SUPFAM" id="SSF56112">
    <property type="entry name" value="Protein kinase-like (PK-like)"/>
    <property type="match status" value="1"/>
</dbReference>
<dbReference type="AlphaFoldDB" id="A0A022RMI3"/>
<dbReference type="PANTHER" id="PTHR27003">
    <property type="entry name" value="OS07G0166700 PROTEIN"/>
    <property type="match status" value="1"/>
</dbReference>
<feature type="signal peptide" evidence="7">
    <location>
        <begin position="1"/>
        <end position="24"/>
    </location>
</feature>
<dbReference type="GO" id="GO:0004672">
    <property type="term" value="F:protein kinase activity"/>
    <property type="evidence" value="ECO:0000318"/>
    <property type="project" value="GO_Central"/>
</dbReference>
<sequence>MNFYNHAVAIAMIFICFFITFTSSSSNDPIITHFTDDVSINCGSFGSSQASNNGREWIGDVNSKHSSLLQIKGLSTTSTVVHKLSISADPVPHKTARVSRTRFSYAFQLSPGQKILRLHFYPAPYKGFKGFKDLFTVEAGEFTLLGSFSPSLIARALGVNFFAKEFCFNIEEHQLFNVVFSPESSHQSVDAYAFINGIEIISVPARLSYFHGGDYDTALEVVHRSEIKPNPAPFDGDSDNIFPKWATRKENEREDNTWKISVDVGFRYLIRFHFSELGFKIAGRGDVSFKVFVNEMIAQTTIDIVKGSDENSIPLYRDYTVMMRGHKNEGKRNLLISLQLCDELIDVRGLLSHLEIFKLSNPDNNLASPNALPSALDSSSQTRQTSFLNTNIGSKNVIAAIAIAVVCLVNVIVHKFCVIWETRNIVEENKPSARAEQLCRRFSLTEIQLATRDFSSGLVIGRGGFGKVYKGLIDNGQVFVAVKRLKPNSHQGSHEFLTEIETLSELRHVNLVSLIGYCNDHGEMILVYDFMAGGTLSDQLYKLERGGYSCSSLTWKQRLDICIGAGRGLDYLHTGNGVIHRDVKPSNILLDENLVAKVADFGLAKTEDRSNLHSHISTKVKGTYWYMDPHYHKTSELTRKSDSYSFGVVLLEVLCGRPVLDSRAQGEERILPIWARSKISEGKVDQIVASSLREEISVDSLKTFVGVAERCLHDEPKNRPTMSQIVLQLELALEQHESRQPLVLNEIASEQQESKEVLELNGVANSSDEIGLSRHHHDFGRGMRFGAKLNHPRKLSYCYQVWAH</sequence>
<dbReference type="Gene3D" id="1.10.510.10">
    <property type="entry name" value="Transferase(Phosphotransferase) domain 1"/>
    <property type="match status" value="1"/>
</dbReference>
<proteinExistence type="predicted"/>
<organism evidence="9 10">
    <name type="scientific">Erythranthe guttata</name>
    <name type="common">Yellow monkey flower</name>
    <name type="synonym">Mimulus guttatus</name>
    <dbReference type="NCBI Taxonomy" id="4155"/>
    <lineage>
        <taxon>Eukaryota</taxon>
        <taxon>Viridiplantae</taxon>
        <taxon>Streptophyta</taxon>
        <taxon>Embryophyta</taxon>
        <taxon>Tracheophyta</taxon>
        <taxon>Spermatophyta</taxon>
        <taxon>Magnoliopsida</taxon>
        <taxon>eudicotyledons</taxon>
        <taxon>Gunneridae</taxon>
        <taxon>Pentapetalae</taxon>
        <taxon>asterids</taxon>
        <taxon>lamiids</taxon>
        <taxon>Lamiales</taxon>
        <taxon>Phrymaceae</taxon>
        <taxon>Erythranthe</taxon>
    </lineage>
</organism>
<evidence type="ECO:0000256" key="3">
    <source>
        <dbReference type="ARBA" id="ARBA00022741"/>
    </source>
</evidence>
<dbReference type="Gene3D" id="3.30.200.20">
    <property type="entry name" value="Phosphorylase Kinase, domain 1"/>
    <property type="match status" value="1"/>
</dbReference>
<dbReference type="Proteomes" id="UP000030748">
    <property type="component" value="Unassembled WGS sequence"/>
</dbReference>
<feature type="binding site" evidence="6">
    <location>
        <position position="483"/>
    </location>
    <ligand>
        <name>ATP</name>
        <dbReference type="ChEBI" id="CHEBI:30616"/>
    </ligand>
</feature>
<dbReference type="Gene3D" id="2.60.120.430">
    <property type="entry name" value="Galactose-binding lectin"/>
    <property type="match status" value="2"/>
</dbReference>
<dbReference type="FunFam" id="3.30.200.20:FF:000039">
    <property type="entry name" value="receptor-like protein kinase FERONIA"/>
    <property type="match status" value="1"/>
</dbReference>
<dbReference type="STRING" id="4155.A0A022RMI3"/>
<dbReference type="EMBL" id="KI630420">
    <property type="protein sequence ID" value="EYU40180.1"/>
    <property type="molecule type" value="Genomic_DNA"/>
</dbReference>
<dbReference type="InterPro" id="IPR008271">
    <property type="entry name" value="Ser/Thr_kinase_AS"/>
</dbReference>
<evidence type="ECO:0000313" key="10">
    <source>
        <dbReference type="Proteomes" id="UP000030748"/>
    </source>
</evidence>
<evidence type="ECO:0000256" key="2">
    <source>
        <dbReference type="ARBA" id="ARBA00022679"/>
    </source>
</evidence>
<evidence type="ECO:0000259" key="8">
    <source>
        <dbReference type="PROSITE" id="PS50011"/>
    </source>
</evidence>
<protein>
    <recommendedName>
        <fullName evidence="8">Protein kinase domain-containing protein</fullName>
    </recommendedName>
</protein>
<feature type="domain" description="Protein kinase" evidence="8">
    <location>
        <begin position="454"/>
        <end position="731"/>
    </location>
</feature>
<evidence type="ECO:0000256" key="7">
    <source>
        <dbReference type="SAM" id="SignalP"/>
    </source>
</evidence>
<dbReference type="InterPro" id="IPR045272">
    <property type="entry name" value="ANXUR1/2-like"/>
</dbReference>
<dbReference type="InterPro" id="IPR017441">
    <property type="entry name" value="Protein_kinase_ATP_BS"/>
</dbReference>
<keyword evidence="5 6" id="KW-0067">ATP-binding</keyword>
<evidence type="ECO:0000313" key="9">
    <source>
        <dbReference type="EMBL" id="EYU40180.1"/>
    </source>
</evidence>
<dbReference type="InterPro" id="IPR011009">
    <property type="entry name" value="Kinase-like_dom_sf"/>
</dbReference>
<keyword evidence="10" id="KW-1185">Reference proteome</keyword>